<dbReference type="GO" id="GO:0008061">
    <property type="term" value="F:chitin binding"/>
    <property type="evidence" value="ECO:0007669"/>
    <property type="project" value="InterPro"/>
</dbReference>
<accession>A0AAE1HJS5</accession>
<dbReference type="InterPro" id="IPR002557">
    <property type="entry name" value="Chitin-bd_dom"/>
</dbReference>
<proteinExistence type="predicted"/>
<dbReference type="Proteomes" id="UP001219518">
    <property type="component" value="Unassembled WGS sequence"/>
</dbReference>
<dbReference type="Gene3D" id="2.170.140.10">
    <property type="entry name" value="Chitin binding domain"/>
    <property type="match status" value="1"/>
</dbReference>
<reference evidence="2" key="2">
    <citation type="journal article" date="2023" name="BMC Genomics">
        <title>Pest status, molecular evolution, and epigenetic factors derived from the genome assembly of Frankliniella fusca, a thysanopteran phytovirus vector.</title>
        <authorList>
            <person name="Catto M.A."/>
            <person name="Labadie P.E."/>
            <person name="Jacobson A.L."/>
            <person name="Kennedy G.G."/>
            <person name="Srinivasan R."/>
            <person name="Hunt B.G."/>
        </authorList>
    </citation>
    <scope>NUCLEOTIDE SEQUENCE</scope>
    <source>
        <strain evidence="2">PL_HMW_Pooled</strain>
    </source>
</reference>
<feature type="domain" description="Chitin-binding type-2" evidence="1">
    <location>
        <begin position="448"/>
        <end position="502"/>
    </location>
</feature>
<dbReference type="SMART" id="SM00494">
    <property type="entry name" value="ChtBD2"/>
    <property type="match status" value="5"/>
</dbReference>
<dbReference type="InterPro" id="IPR036508">
    <property type="entry name" value="Chitin-bd_dom_sf"/>
</dbReference>
<feature type="domain" description="Chitin-binding type-2" evidence="1">
    <location>
        <begin position="302"/>
        <end position="360"/>
    </location>
</feature>
<evidence type="ECO:0000259" key="1">
    <source>
        <dbReference type="PROSITE" id="PS50940"/>
    </source>
</evidence>
<reference evidence="2" key="1">
    <citation type="submission" date="2021-07" db="EMBL/GenBank/DDBJ databases">
        <authorList>
            <person name="Catto M.A."/>
            <person name="Jacobson A."/>
            <person name="Kennedy G."/>
            <person name="Labadie P."/>
            <person name="Hunt B.G."/>
            <person name="Srinivasan R."/>
        </authorList>
    </citation>
    <scope>NUCLEOTIDE SEQUENCE</scope>
    <source>
        <strain evidence="2">PL_HMW_Pooled</strain>
        <tissue evidence="2">Head</tissue>
    </source>
</reference>
<dbReference type="SUPFAM" id="SSF57625">
    <property type="entry name" value="Invertebrate chitin-binding proteins"/>
    <property type="match status" value="4"/>
</dbReference>
<sequence>MEEHGAAAWRDRSRACCGLSNVAAAQSAHGYGWDLLEPLGRVYIRDRVMGPPVTVASENNRKTCLRHWGAGVLTVVPSPLSPGLPPPPALLLTMLCLTASHCFAPAEGRQPGDQSFRPNALQSSFPSTFGASTFSTTLAASTRFFASFSSTSFSESTTQVACVPGEGGTWPVPGTNCNMFYRCGSGRRPLEFRTCPPGKVYYAEYQDCQYPTASWRCWEPICTGRVDGLYPDWSTACRRSVRCQGGRVTAAVGCPAGQLSAGHAGCRPAHEVSCPRVSEGSAPVHLSPLRPAAPASAPGPAHPLCFGRSPSLSQDRSPGSRCRQYFRCSASGQRSVETCPGAQVFDGARCVEPEYYSCSVEGDSSPGSCDRLNDGAYPQPGSHCRAYYRCALGYKSVFVCSGDSVFDGERCVPNGLCVEDTGVASVLPQLTHQLPHLQQQLRLQAPETGICAGKSHGYFADTASGCRRYVYCLSGAPVGTFTCEAGRRFDGRLCVETDYCAGYPVGASLLPFQHQQQQFQLQQQQQQ</sequence>
<dbReference type="EMBL" id="JAHWGI010001090">
    <property type="protein sequence ID" value="KAK3922448.1"/>
    <property type="molecule type" value="Genomic_DNA"/>
</dbReference>
<protein>
    <submittedName>
        <fullName evidence="2">Chitin-binding domain protein cbd-1</fullName>
    </submittedName>
</protein>
<dbReference type="Pfam" id="PF01607">
    <property type="entry name" value="CBM_14"/>
    <property type="match status" value="3"/>
</dbReference>
<dbReference type="GO" id="GO:0005576">
    <property type="term" value="C:extracellular region"/>
    <property type="evidence" value="ECO:0007669"/>
    <property type="project" value="InterPro"/>
</dbReference>
<dbReference type="PROSITE" id="PS50940">
    <property type="entry name" value="CHIT_BIND_II"/>
    <property type="match status" value="4"/>
</dbReference>
<comment type="caution">
    <text evidence="2">The sequence shown here is derived from an EMBL/GenBank/DDBJ whole genome shotgun (WGS) entry which is preliminary data.</text>
</comment>
<dbReference type="AlphaFoldDB" id="A0AAE1HJS5"/>
<organism evidence="2 3">
    <name type="scientific">Frankliniella fusca</name>
    <dbReference type="NCBI Taxonomy" id="407009"/>
    <lineage>
        <taxon>Eukaryota</taxon>
        <taxon>Metazoa</taxon>
        <taxon>Ecdysozoa</taxon>
        <taxon>Arthropoda</taxon>
        <taxon>Hexapoda</taxon>
        <taxon>Insecta</taxon>
        <taxon>Pterygota</taxon>
        <taxon>Neoptera</taxon>
        <taxon>Paraneoptera</taxon>
        <taxon>Thysanoptera</taxon>
        <taxon>Terebrantia</taxon>
        <taxon>Thripoidea</taxon>
        <taxon>Thripidae</taxon>
        <taxon>Frankliniella</taxon>
    </lineage>
</organism>
<feature type="domain" description="Chitin-binding type-2" evidence="1">
    <location>
        <begin position="159"/>
        <end position="219"/>
    </location>
</feature>
<feature type="domain" description="Chitin-binding type-2" evidence="1">
    <location>
        <begin position="366"/>
        <end position="419"/>
    </location>
</feature>
<evidence type="ECO:0000313" key="2">
    <source>
        <dbReference type="EMBL" id="KAK3922448.1"/>
    </source>
</evidence>
<name>A0AAE1HJS5_9NEOP</name>
<gene>
    <name evidence="2" type="ORF">KUF71_011917</name>
</gene>
<feature type="non-terminal residue" evidence="2">
    <location>
        <position position="1"/>
    </location>
</feature>
<keyword evidence="3" id="KW-1185">Reference proteome</keyword>
<evidence type="ECO:0000313" key="3">
    <source>
        <dbReference type="Proteomes" id="UP001219518"/>
    </source>
</evidence>